<dbReference type="GeneID" id="27728049"/>
<evidence type="ECO:0000313" key="3">
    <source>
        <dbReference type="Proteomes" id="UP000028545"/>
    </source>
</evidence>
<organism evidence="2 3">
    <name type="scientific">Pseudallescheria apiosperma</name>
    <name type="common">Scedosporium apiospermum</name>
    <dbReference type="NCBI Taxonomy" id="563466"/>
    <lineage>
        <taxon>Eukaryota</taxon>
        <taxon>Fungi</taxon>
        <taxon>Dikarya</taxon>
        <taxon>Ascomycota</taxon>
        <taxon>Pezizomycotina</taxon>
        <taxon>Sordariomycetes</taxon>
        <taxon>Hypocreomycetidae</taxon>
        <taxon>Microascales</taxon>
        <taxon>Microascaceae</taxon>
        <taxon>Scedosporium</taxon>
    </lineage>
</organism>
<feature type="region of interest" description="Disordered" evidence="1">
    <location>
        <begin position="72"/>
        <end position="104"/>
    </location>
</feature>
<evidence type="ECO:0000313" key="2">
    <source>
        <dbReference type="EMBL" id="KEZ39995.1"/>
    </source>
</evidence>
<comment type="caution">
    <text evidence="2">The sequence shown here is derived from an EMBL/GenBank/DDBJ whole genome shotgun (WGS) entry which is preliminary data.</text>
</comment>
<keyword evidence="3" id="KW-1185">Reference proteome</keyword>
<name>A0A084FY33_PSEDA</name>
<gene>
    <name evidence="2" type="ORF">SAPIO_CDS8977</name>
</gene>
<dbReference type="AlphaFoldDB" id="A0A084FY33"/>
<sequence length="245" mass="25869">MANMPHQAYEDGLNQGTSFDDIVVGTANASDAPSYPPLGSSLPLNNNNNNGSGLSEAFQRYLRTMAATQAQAAAMEATQPRYAHTPSGHQHHATHALQAANGPGHSPAIRISISTYASVQTDDNIVETRADPHVAARALLGDVFRGLTALRAPIIDTAGRPRPIDIDIQAYTNVEGNTNIVGGSELVKEAVKTQAVRGRAASAMIQAEGLRDHYIDAINALALREGELFGAQVDDSEPKVGSPEI</sequence>
<dbReference type="VEuPathDB" id="FungiDB:SAPIO_CDS8977"/>
<dbReference type="RefSeq" id="XP_016639794.1">
    <property type="nucleotide sequence ID" value="XM_016790491.1"/>
</dbReference>
<feature type="region of interest" description="Disordered" evidence="1">
    <location>
        <begin position="28"/>
        <end position="51"/>
    </location>
</feature>
<reference evidence="2 3" key="1">
    <citation type="journal article" date="2014" name="Genome Announc.">
        <title>Draft genome sequence of the pathogenic fungus Scedosporium apiospermum.</title>
        <authorList>
            <person name="Vandeputte P."/>
            <person name="Ghamrawi S."/>
            <person name="Rechenmann M."/>
            <person name="Iltis A."/>
            <person name="Giraud S."/>
            <person name="Fleury M."/>
            <person name="Thornton C."/>
            <person name="Delhaes L."/>
            <person name="Meyer W."/>
            <person name="Papon N."/>
            <person name="Bouchara J.P."/>
        </authorList>
    </citation>
    <scope>NUCLEOTIDE SEQUENCE [LARGE SCALE GENOMIC DNA]</scope>
    <source>
        <strain evidence="2 3">IHEM 14462</strain>
    </source>
</reference>
<dbReference type="EMBL" id="JOWA01000132">
    <property type="protein sequence ID" value="KEZ39995.1"/>
    <property type="molecule type" value="Genomic_DNA"/>
</dbReference>
<dbReference type="KEGG" id="sapo:SAPIO_CDS8977"/>
<dbReference type="Proteomes" id="UP000028545">
    <property type="component" value="Unassembled WGS sequence"/>
</dbReference>
<evidence type="ECO:0000256" key="1">
    <source>
        <dbReference type="SAM" id="MobiDB-lite"/>
    </source>
</evidence>
<protein>
    <submittedName>
        <fullName evidence="2">Uncharacterized protein</fullName>
    </submittedName>
</protein>
<dbReference type="OrthoDB" id="5409271at2759"/>
<proteinExistence type="predicted"/>
<feature type="compositionally biased region" description="Low complexity" evidence="1">
    <location>
        <begin position="37"/>
        <end position="51"/>
    </location>
</feature>
<accession>A0A084FY33</accession>
<dbReference type="HOGENOM" id="CLU_1134114_0_0_1"/>